<dbReference type="AlphaFoldDB" id="A0A2Z4RIY1"/>
<organism evidence="2 3">
    <name type="scientific">Pseudomonas putida</name>
    <name type="common">Arthrobacter siderocapsulatus</name>
    <dbReference type="NCBI Taxonomy" id="303"/>
    <lineage>
        <taxon>Bacteria</taxon>
        <taxon>Pseudomonadati</taxon>
        <taxon>Pseudomonadota</taxon>
        <taxon>Gammaproteobacteria</taxon>
        <taxon>Pseudomonadales</taxon>
        <taxon>Pseudomonadaceae</taxon>
        <taxon>Pseudomonas</taxon>
    </lineage>
</organism>
<evidence type="ECO:0000313" key="3">
    <source>
        <dbReference type="Proteomes" id="UP000250299"/>
    </source>
</evidence>
<evidence type="ECO:0000313" key="2">
    <source>
        <dbReference type="EMBL" id="AWY40635.1"/>
    </source>
</evidence>
<accession>A0A2Z4RIY1</accession>
<dbReference type="EMBL" id="CP029693">
    <property type="protein sequence ID" value="AWY40635.1"/>
    <property type="molecule type" value="Genomic_DNA"/>
</dbReference>
<protein>
    <submittedName>
        <fullName evidence="2">Uncharacterized protein</fullName>
    </submittedName>
</protein>
<proteinExistence type="predicted"/>
<gene>
    <name evidence="2" type="ORF">DKY63_12355</name>
</gene>
<dbReference type="OrthoDB" id="7033252at2"/>
<reference evidence="2 3" key="1">
    <citation type="submission" date="2018-05" db="EMBL/GenBank/DDBJ databases">
        <title>Whole genome sequence of Pseudomonas putida JBC17.</title>
        <authorList>
            <person name="Lee Y.H."/>
            <person name="David K."/>
        </authorList>
    </citation>
    <scope>NUCLEOTIDE SEQUENCE [LARGE SCALE GENOMIC DNA]</scope>
    <source>
        <strain evidence="2 3">JBC17</strain>
    </source>
</reference>
<sequence length="60" mass="6276">MLAMVVNDNAGCLNANVDWTSIASMLAPTGGTHFPVGRLRPPQPFTKPSSNGSPSDMCKS</sequence>
<name>A0A2Z4RIY1_PSEPU</name>
<feature type="region of interest" description="Disordered" evidence="1">
    <location>
        <begin position="34"/>
        <end position="60"/>
    </location>
</feature>
<evidence type="ECO:0000256" key="1">
    <source>
        <dbReference type="SAM" id="MobiDB-lite"/>
    </source>
</evidence>
<dbReference type="Proteomes" id="UP000250299">
    <property type="component" value="Chromosome"/>
</dbReference>